<evidence type="ECO:0008006" key="5">
    <source>
        <dbReference type="Google" id="ProtNLM"/>
    </source>
</evidence>
<organism evidence="3 4">
    <name type="scientific">Streptomyces turgidiscabies</name>
    <dbReference type="NCBI Taxonomy" id="85558"/>
    <lineage>
        <taxon>Bacteria</taxon>
        <taxon>Bacillati</taxon>
        <taxon>Actinomycetota</taxon>
        <taxon>Actinomycetes</taxon>
        <taxon>Kitasatosporales</taxon>
        <taxon>Streptomycetaceae</taxon>
        <taxon>Streptomyces</taxon>
    </lineage>
</organism>
<dbReference type="CDD" id="cd17934">
    <property type="entry name" value="DEXXQc_Upf1-like"/>
    <property type="match status" value="1"/>
</dbReference>
<accession>A0ABU0RN41</accession>
<sequence>MISLTWQLRTAPPQVAADETEAVLGHTPAGGVVVEIDGVRAPAVGLTDEDSRKLQRLLGSGRARVAIALCLSPAVDPGAWPRLDLNVYTYDKGPTGPPLAIGVTDKEFQSIFRAAGRPRYDKPEWALWWLNERLVLPPLPGSAASTPGRMVISAGPRESAEEPVAFRIHGRGVAVDVKTVGDRVMLSRVVLRGHDAQQGPLRLINRSVAFTDESQATRLRAEMKRQLAKLASGEGFLAMWNTYNRKESWWIHRRIHDDRYLKYDRVVRRHDGTLRFHVAVPTGSDEGRLSLLDQAYRRNEDEALELEASMTLPSVLLREPATDGEEWGLLDDELPQESVSGEVLNADPVAGTVDVRPRPVEARAGMPVQRRDPAPQGFLYRSFRGDRRRLMRRRKAFDLVRKGRTTIPNLLALLEGDPAPAPVLERPIDPKSEATWACFKNGRPTEAQESALRVALNTPDIAIIQGPPGTGKTQVIAALQTRLAEAGRGYARLRGSMLLTSYQHAAVDELVERSVVFGLPANKVDRAGRGTTVQIDRWQTETTTRLTERIAQTDQGPGMVALRRAAALAAGYLLAPTDAMGTAAMFRELMDLTDGLVPGRITDRLRNRLAALSMPRPVLVGSDAEELAVRAVRGIRVSAESFGDDGPAGAAKALRRLRALTDVDLPDNGLELLERAAAWDEPGPPVFLAELAALRITLLELLATPAGPAPDPAVDPELRRLIEDTVDALADRTAESAEDGVTLALLDYREALEGDPDAVHWTLREYTASYAATCQQVSSPAMAEAKGESYVDDLVFDTVIVDEAARANPLDLMIPLIHAGRRIVLVGDHNQLPQMLEPDVEREFEPVTRELLSESLFQRLFEGLAKPGVPVQRVVTLDSQFRMHRVLGDFVNRNFYGDLKSPRPDDEFAHGLSRYGTAVAAWLDVPPSVGPEYGERSKCRPAEAVAVAEEVARLVDETPDLTIGVIAFYSSQVEEICRKLADKGLLARVGRDYEVVERLRYDSGGHRLDRLLVGTVDAFQGKEFDVVLLSTTRCGPRQEVPPAATDRTYPRWVARRYGHLTLQNRLCVAMSRQKRLLISVGAASMFDAGFAPPALAPLTDFLDMCGKGAPYGHLGC</sequence>
<dbReference type="InterPro" id="IPR041679">
    <property type="entry name" value="DNA2/NAM7-like_C"/>
</dbReference>
<comment type="caution">
    <text evidence="3">The sequence shown here is derived from an EMBL/GenBank/DDBJ whole genome shotgun (WGS) entry which is preliminary data.</text>
</comment>
<dbReference type="PANTHER" id="PTHR10887:SF495">
    <property type="entry name" value="HELICASE SENATAXIN ISOFORM X1-RELATED"/>
    <property type="match status" value="1"/>
</dbReference>
<name>A0ABU0RN41_9ACTN</name>
<feature type="domain" description="DNA2/NAM7 helicase helicase" evidence="1">
    <location>
        <begin position="772"/>
        <end position="833"/>
    </location>
</feature>
<keyword evidence="4" id="KW-1185">Reference proteome</keyword>
<dbReference type="InterPro" id="IPR027417">
    <property type="entry name" value="P-loop_NTPase"/>
</dbReference>
<evidence type="ECO:0000313" key="3">
    <source>
        <dbReference type="EMBL" id="MDQ0933402.1"/>
    </source>
</evidence>
<evidence type="ECO:0000259" key="2">
    <source>
        <dbReference type="Pfam" id="PF13087"/>
    </source>
</evidence>
<evidence type="ECO:0000313" key="4">
    <source>
        <dbReference type="Proteomes" id="UP001223072"/>
    </source>
</evidence>
<reference evidence="3 4" key="1">
    <citation type="submission" date="2023-07" db="EMBL/GenBank/DDBJ databases">
        <title>Comparative genomics of wheat-associated soil bacteria to identify genetic determinants of phenazine resistance.</title>
        <authorList>
            <person name="Mouncey N."/>
        </authorList>
    </citation>
    <scope>NUCLEOTIDE SEQUENCE [LARGE SCALE GENOMIC DNA]</scope>
    <source>
        <strain evidence="3 4">W2I16</strain>
    </source>
</reference>
<dbReference type="InterPro" id="IPR041677">
    <property type="entry name" value="DNA2/NAM7_AAA_11"/>
</dbReference>
<dbReference type="SUPFAM" id="SSF52540">
    <property type="entry name" value="P-loop containing nucleoside triphosphate hydrolases"/>
    <property type="match status" value="1"/>
</dbReference>
<dbReference type="PANTHER" id="PTHR10887">
    <property type="entry name" value="DNA2/NAM7 HELICASE FAMILY"/>
    <property type="match status" value="1"/>
</dbReference>
<protein>
    <recommendedName>
        <fullName evidence="5">AAA+ ATPase domain-containing protein</fullName>
    </recommendedName>
</protein>
<dbReference type="Gene3D" id="3.40.50.300">
    <property type="entry name" value="P-loop containing nucleotide triphosphate hydrolases"/>
    <property type="match status" value="3"/>
</dbReference>
<feature type="domain" description="DNA2/NAM7 helicase-like C-terminal" evidence="2">
    <location>
        <begin position="852"/>
        <end position="1083"/>
    </location>
</feature>
<evidence type="ECO:0000259" key="1">
    <source>
        <dbReference type="Pfam" id="PF13086"/>
    </source>
</evidence>
<dbReference type="Pfam" id="PF13087">
    <property type="entry name" value="AAA_12"/>
    <property type="match status" value="1"/>
</dbReference>
<dbReference type="RefSeq" id="WP_307627212.1">
    <property type="nucleotide sequence ID" value="NZ_JAUSZS010000004.1"/>
</dbReference>
<dbReference type="EMBL" id="JAUSZS010000004">
    <property type="protein sequence ID" value="MDQ0933402.1"/>
    <property type="molecule type" value="Genomic_DNA"/>
</dbReference>
<dbReference type="Proteomes" id="UP001223072">
    <property type="component" value="Unassembled WGS sequence"/>
</dbReference>
<dbReference type="InterPro" id="IPR047187">
    <property type="entry name" value="SF1_C_Upf1"/>
</dbReference>
<gene>
    <name evidence="3" type="ORF">QFZ49_003342</name>
</gene>
<dbReference type="InterPro" id="IPR045055">
    <property type="entry name" value="DNA2/NAM7-like"/>
</dbReference>
<dbReference type="Pfam" id="PF13086">
    <property type="entry name" value="AAA_11"/>
    <property type="match status" value="2"/>
</dbReference>
<proteinExistence type="predicted"/>
<feature type="domain" description="DNA2/NAM7 helicase helicase" evidence="1">
    <location>
        <begin position="446"/>
        <end position="533"/>
    </location>
</feature>
<dbReference type="CDD" id="cd18808">
    <property type="entry name" value="SF1_C_Upf1"/>
    <property type="match status" value="1"/>
</dbReference>